<keyword evidence="6 13" id="KW-0106">Calcium</keyword>
<comment type="function">
    <text evidence="11">Potential calcium-dependent cell-adhesion protein.</text>
</comment>
<protein>
    <submittedName>
        <fullName evidence="18">Chromosome undetermined SCAF14500, whole genome shotgun sequence</fullName>
    </submittedName>
</protein>
<dbReference type="FunFam" id="2.60.40.60:FF:000001">
    <property type="entry name" value="Protocadherin alpha 2"/>
    <property type="match status" value="1"/>
</dbReference>
<accession>Q4SRR2</accession>
<dbReference type="SMART" id="SM00112">
    <property type="entry name" value="CA"/>
    <property type="match status" value="6"/>
</dbReference>
<feature type="non-terminal residue" evidence="18">
    <location>
        <position position="1"/>
    </location>
</feature>
<reference evidence="18" key="2">
    <citation type="submission" date="2004-02" db="EMBL/GenBank/DDBJ databases">
        <authorList>
            <consortium name="Genoscope"/>
            <consortium name="Whitehead Institute Centre for Genome Research"/>
        </authorList>
    </citation>
    <scope>NUCLEOTIDE SEQUENCE</scope>
</reference>
<dbReference type="InterPro" id="IPR013164">
    <property type="entry name" value="Cadherin_N"/>
</dbReference>
<evidence type="ECO:0000256" key="12">
    <source>
        <dbReference type="ARBA" id="ARBA00062804"/>
    </source>
</evidence>
<dbReference type="Gene3D" id="2.60.40.60">
    <property type="entry name" value="Cadherins"/>
    <property type="match status" value="6"/>
</dbReference>
<reference evidence="18" key="1">
    <citation type="journal article" date="2004" name="Nature">
        <title>Genome duplication in the teleost fish Tetraodon nigroviridis reveals the early vertebrate proto-karyotype.</title>
        <authorList>
            <person name="Jaillon O."/>
            <person name="Aury J.-M."/>
            <person name="Brunet F."/>
            <person name="Petit J.-L."/>
            <person name="Stange-Thomann N."/>
            <person name="Mauceli E."/>
            <person name="Bouneau L."/>
            <person name="Fischer C."/>
            <person name="Ozouf-Costaz C."/>
            <person name="Bernot A."/>
            <person name="Nicaud S."/>
            <person name="Jaffe D."/>
            <person name="Fisher S."/>
            <person name="Lutfalla G."/>
            <person name="Dossat C."/>
            <person name="Segurens B."/>
            <person name="Dasilva C."/>
            <person name="Salanoubat M."/>
            <person name="Levy M."/>
            <person name="Boudet N."/>
            <person name="Castellano S."/>
            <person name="Anthouard V."/>
            <person name="Jubin C."/>
            <person name="Castelli V."/>
            <person name="Katinka M."/>
            <person name="Vacherie B."/>
            <person name="Biemont C."/>
            <person name="Skalli Z."/>
            <person name="Cattolico L."/>
            <person name="Poulain J."/>
            <person name="De Berardinis V."/>
            <person name="Cruaud C."/>
            <person name="Duprat S."/>
            <person name="Brottier P."/>
            <person name="Coutanceau J.-P."/>
            <person name="Gouzy J."/>
            <person name="Parra G."/>
            <person name="Lardier G."/>
            <person name="Chapple C."/>
            <person name="McKernan K.J."/>
            <person name="McEwan P."/>
            <person name="Bosak S."/>
            <person name="Kellis M."/>
            <person name="Volff J.-N."/>
            <person name="Guigo R."/>
            <person name="Zody M.C."/>
            <person name="Mesirov J."/>
            <person name="Lindblad-Toh K."/>
            <person name="Birren B."/>
            <person name="Nusbaum C."/>
            <person name="Kahn D."/>
            <person name="Robinson-Rechavi M."/>
            <person name="Laudet V."/>
            <person name="Schachter V."/>
            <person name="Quetier F."/>
            <person name="Saurin W."/>
            <person name="Scarpelli C."/>
            <person name="Wincker P."/>
            <person name="Lander E.S."/>
            <person name="Weissenbach J."/>
            <person name="Roest Crollius H."/>
        </authorList>
    </citation>
    <scope>NUCLEOTIDE SEQUENCE [LARGE SCALE GENOMIC DNA]</scope>
</reference>
<dbReference type="GO" id="GO:0005886">
    <property type="term" value="C:plasma membrane"/>
    <property type="evidence" value="ECO:0007669"/>
    <property type="project" value="UniProtKB-SubCell"/>
</dbReference>
<evidence type="ECO:0000259" key="17">
    <source>
        <dbReference type="PROSITE" id="PS50268"/>
    </source>
</evidence>
<evidence type="ECO:0000256" key="1">
    <source>
        <dbReference type="ARBA" id="ARBA00004251"/>
    </source>
</evidence>
<dbReference type="PROSITE" id="PS50268">
    <property type="entry name" value="CADHERIN_2"/>
    <property type="match status" value="6"/>
</dbReference>
<dbReference type="SUPFAM" id="SSF49313">
    <property type="entry name" value="Cadherin-like"/>
    <property type="match status" value="5"/>
</dbReference>
<dbReference type="GO" id="GO:0009653">
    <property type="term" value="P:anatomical structure morphogenesis"/>
    <property type="evidence" value="ECO:0007669"/>
    <property type="project" value="UniProtKB-ARBA"/>
</dbReference>
<evidence type="ECO:0000256" key="7">
    <source>
        <dbReference type="ARBA" id="ARBA00022889"/>
    </source>
</evidence>
<feature type="region of interest" description="Disordered" evidence="14">
    <location>
        <begin position="761"/>
        <end position="788"/>
    </location>
</feature>
<feature type="domain" description="Cadherin" evidence="17">
    <location>
        <begin position="126"/>
        <end position="234"/>
    </location>
</feature>
<comment type="subcellular location">
    <subcellularLocation>
        <location evidence="1">Cell membrane</location>
        <topology evidence="1">Single-pass type I membrane protein</topology>
    </subcellularLocation>
</comment>
<keyword evidence="8 15" id="KW-1133">Transmembrane helix</keyword>
<feature type="domain" description="Cadherin" evidence="17">
    <location>
        <begin position="14"/>
        <end position="125"/>
    </location>
</feature>
<feature type="region of interest" description="Disordered" evidence="14">
    <location>
        <begin position="928"/>
        <end position="983"/>
    </location>
</feature>
<gene>
    <name evidence="18" type="ORF">GSTENG00013790001</name>
</gene>
<dbReference type="OrthoDB" id="6252479at2759"/>
<dbReference type="GO" id="GO:0005509">
    <property type="term" value="F:calcium ion binding"/>
    <property type="evidence" value="ECO:0007669"/>
    <property type="project" value="UniProtKB-UniRule"/>
</dbReference>
<evidence type="ECO:0000256" key="14">
    <source>
        <dbReference type="SAM" id="MobiDB-lite"/>
    </source>
</evidence>
<dbReference type="InterPro" id="IPR002126">
    <property type="entry name" value="Cadherin-like_dom"/>
</dbReference>
<feature type="domain" description="Cadherin" evidence="17">
    <location>
        <begin position="584"/>
        <end position="674"/>
    </location>
</feature>
<feature type="signal peptide" evidence="16">
    <location>
        <begin position="1"/>
        <end position="15"/>
    </location>
</feature>
<evidence type="ECO:0000256" key="5">
    <source>
        <dbReference type="ARBA" id="ARBA00022737"/>
    </source>
</evidence>
<dbReference type="Pfam" id="PF08266">
    <property type="entry name" value="Cadherin_2"/>
    <property type="match status" value="1"/>
</dbReference>
<evidence type="ECO:0000256" key="4">
    <source>
        <dbReference type="ARBA" id="ARBA00022729"/>
    </source>
</evidence>
<dbReference type="FunFam" id="2.60.40.60:FF:000007">
    <property type="entry name" value="Protocadherin alpha 2"/>
    <property type="match status" value="1"/>
</dbReference>
<evidence type="ECO:0000256" key="2">
    <source>
        <dbReference type="ARBA" id="ARBA00022475"/>
    </source>
</evidence>
<feature type="domain" description="Cadherin" evidence="17">
    <location>
        <begin position="454"/>
        <end position="563"/>
    </location>
</feature>
<feature type="non-terminal residue" evidence="18">
    <location>
        <position position="1203"/>
    </location>
</feature>
<evidence type="ECO:0000313" key="18">
    <source>
        <dbReference type="EMBL" id="CAF96670.1"/>
    </source>
</evidence>
<dbReference type="InterPro" id="IPR015919">
    <property type="entry name" value="Cadherin-like_sf"/>
</dbReference>
<evidence type="ECO:0000256" key="16">
    <source>
        <dbReference type="SAM" id="SignalP"/>
    </source>
</evidence>
<dbReference type="FunFam" id="2.60.40.60:FF:000103">
    <property type="entry name" value="protocadherin-18 isoform X2"/>
    <property type="match status" value="1"/>
</dbReference>
<dbReference type="PANTHER" id="PTHR24028">
    <property type="entry name" value="CADHERIN-87A"/>
    <property type="match status" value="1"/>
</dbReference>
<evidence type="ECO:0000256" key="6">
    <source>
        <dbReference type="ARBA" id="ARBA00022837"/>
    </source>
</evidence>
<keyword evidence="3 15" id="KW-0812">Transmembrane</keyword>
<evidence type="ECO:0000256" key="3">
    <source>
        <dbReference type="ARBA" id="ARBA00022692"/>
    </source>
</evidence>
<feature type="compositionally biased region" description="Basic and acidic residues" evidence="14">
    <location>
        <begin position="969"/>
        <end position="983"/>
    </location>
</feature>
<feature type="compositionally biased region" description="Polar residues" evidence="14">
    <location>
        <begin position="933"/>
        <end position="943"/>
    </location>
</feature>
<feature type="domain" description="Cadherin" evidence="17">
    <location>
        <begin position="357"/>
        <end position="453"/>
    </location>
</feature>
<comment type="subunit">
    <text evidence="12">Interacts with DAB1.</text>
</comment>
<dbReference type="CDD" id="cd11304">
    <property type="entry name" value="Cadherin_repeat"/>
    <property type="match status" value="6"/>
</dbReference>
<feature type="compositionally biased region" description="Low complexity" evidence="14">
    <location>
        <begin position="762"/>
        <end position="773"/>
    </location>
</feature>
<keyword evidence="9 15" id="KW-0472">Membrane</keyword>
<feature type="compositionally biased region" description="Polar residues" evidence="14">
    <location>
        <begin position="1061"/>
        <end position="1110"/>
    </location>
</feature>
<dbReference type="GO" id="GO:0007156">
    <property type="term" value="P:homophilic cell adhesion via plasma membrane adhesion molecules"/>
    <property type="evidence" value="ECO:0007669"/>
    <property type="project" value="InterPro"/>
</dbReference>
<evidence type="ECO:0000256" key="8">
    <source>
        <dbReference type="ARBA" id="ARBA00022989"/>
    </source>
</evidence>
<keyword evidence="10" id="KW-0325">Glycoprotein</keyword>
<feature type="chain" id="PRO_5012791102" evidence="16">
    <location>
        <begin position="16"/>
        <end position="1203"/>
    </location>
</feature>
<keyword evidence="4 16" id="KW-0732">Signal</keyword>
<evidence type="ECO:0000256" key="10">
    <source>
        <dbReference type="ARBA" id="ARBA00023180"/>
    </source>
</evidence>
<dbReference type="PROSITE" id="PS00232">
    <property type="entry name" value="CADHERIN_1"/>
    <property type="match status" value="2"/>
</dbReference>
<feature type="domain" description="Cadherin" evidence="17">
    <location>
        <begin position="235"/>
        <end position="342"/>
    </location>
</feature>
<keyword evidence="7" id="KW-0130">Cell adhesion</keyword>
<dbReference type="InterPro" id="IPR020894">
    <property type="entry name" value="Cadherin_CS"/>
</dbReference>
<proteinExistence type="predicted"/>
<sequence>IKLLLLAAFTHGAAGKTLKYKVYEEQRVGTVIARLKEDVSGVLPKLPSSTTYRFRAMQRGSTTFLSVREEDGEISIATKIDREKLCEKNLNCSIEFDVVTLPTEYLQLFHVEVEVLDINDNSPHFSRAIIPVEISESASVGTRVPLDGAVDADVGENALHTYSLTSNNFFKIDIKTRTDGAKYAELMVTRELDREVQSSYQLQLTASDNGVPPKSGSTLLKISISDSNDNSPAFDEQAYVVNLLENSPLGTLIVDLNATDPDEGTNGKITYSFSSHVSPKILETFKMNPENGHITLIKKVDYEATASFELDVQAQDLGPNSIPGLCKIVINVVDVNDNKPEININLMTPGKEEVAYISEGSPVDTFIALVRVDDSDSGLNGEVVCRLHGHGHFRLQKTYEKNYMILTNVSLDREKRSEYSLTVIAEDRGSPSLSTIKHFTVQVLDENDNPPSFEKSRYEVFKSENNSPGAYLMSVVASDPDLGTNGQVTYTIIDSQIHGSPVSTYVTIDPSTGAIYALRSFDHEDVSRIVFTVQGRDGGNPPLTSNTTVLLTVLDENDNPPIIHIPSLRNHTAELPVWKYALLGQLITALKVTDRDSGANGEVSCSIVGGNENGLFVMDARRCELRTNASLEQALQDVMEIRVEVQDRGTTRLSTAALFRLSLQETMEVLPPLYPTGPSQASLDLSQIVIISLGAVCALLLIVMVMFATARCSREKKDPRHNYNCRVAENSYQNHPKKPARQIHKTDITLVPTVNGNLPVRAHPCSPSASPAPERSTLGSRQSHHSRQSLNSLITISSNHVPENFTLELAHVTPPVEQVSQLLSMLHHGQYQPRPSFRGNKYTRSYSALFGCFKMYYKCSFHVNEGIMKPPNRTSGKQRLLLMNALTMRLCTDECRVLGHSDQCWMPPLTSPASSSSDYRSNLYIPGEESHQASDLSQDQTPLPCTDTGPARNQSFTTFGKDGVGEDDGEKHRAEEGKSTTREDLCETTSLLSEMSNVFQRLLPQGLDSFIQVNENQKGTSLSGVGVPISGSLDRRRGHLPGKSNPSVHQQGVATWAANTHFQNPGSSISPSSNHQAGSYHTLKPSTKLNSQSSSHKGTQAPKNSPQNSGHAPKPHSSPLLTVLVNPTPVQHSATVHVSVPTPGPPSKWLPAMEEIPENYEEDDFDSVLSHLQVKRSDSRHELVDASELVAEINKLLQDVRQS</sequence>
<evidence type="ECO:0000256" key="13">
    <source>
        <dbReference type="PROSITE-ProRule" id="PRU00043"/>
    </source>
</evidence>
<evidence type="ECO:0000256" key="9">
    <source>
        <dbReference type="ARBA" id="ARBA00023136"/>
    </source>
</evidence>
<dbReference type="PRINTS" id="PR00205">
    <property type="entry name" value="CADHERIN"/>
</dbReference>
<keyword evidence="2" id="KW-1003">Cell membrane</keyword>
<evidence type="ECO:0000256" key="15">
    <source>
        <dbReference type="SAM" id="Phobius"/>
    </source>
</evidence>
<dbReference type="Pfam" id="PF00028">
    <property type="entry name" value="Cadherin"/>
    <property type="match status" value="5"/>
</dbReference>
<dbReference type="FunFam" id="2.60.40.60:FF:000002">
    <property type="entry name" value="Protocadherin alpha 2"/>
    <property type="match status" value="1"/>
</dbReference>
<dbReference type="InterPro" id="IPR050174">
    <property type="entry name" value="Protocadherin/Cadherin-CA"/>
</dbReference>
<dbReference type="KEGG" id="tng:GSTEN00013790G001"/>
<dbReference type="FunFam" id="2.60.40.60:FF:000003">
    <property type="entry name" value="Protocadherin alpha 2"/>
    <property type="match status" value="1"/>
</dbReference>
<keyword evidence="5" id="KW-0677">Repeat</keyword>
<dbReference type="AlphaFoldDB" id="Q4SRR2"/>
<feature type="region of interest" description="Disordered" evidence="14">
    <location>
        <begin position="1061"/>
        <end position="1122"/>
    </location>
</feature>
<feature type="region of interest" description="Disordered" evidence="14">
    <location>
        <begin position="1019"/>
        <end position="1049"/>
    </location>
</feature>
<name>Q4SRR2_TETNG</name>
<feature type="transmembrane region" description="Helical" evidence="15">
    <location>
        <begin position="688"/>
        <end position="710"/>
    </location>
</feature>
<evidence type="ECO:0000256" key="11">
    <source>
        <dbReference type="ARBA" id="ARBA00037723"/>
    </source>
</evidence>
<organism evidence="18">
    <name type="scientific">Tetraodon nigroviridis</name>
    <name type="common">Spotted green pufferfish</name>
    <name type="synonym">Chelonodon nigroviridis</name>
    <dbReference type="NCBI Taxonomy" id="99883"/>
    <lineage>
        <taxon>Eukaryota</taxon>
        <taxon>Metazoa</taxon>
        <taxon>Chordata</taxon>
        <taxon>Craniata</taxon>
        <taxon>Vertebrata</taxon>
        <taxon>Euteleostomi</taxon>
        <taxon>Actinopterygii</taxon>
        <taxon>Neopterygii</taxon>
        <taxon>Teleostei</taxon>
        <taxon>Neoteleostei</taxon>
        <taxon>Acanthomorphata</taxon>
        <taxon>Eupercaria</taxon>
        <taxon>Tetraodontiformes</taxon>
        <taxon>Tetradontoidea</taxon>
        <taxon>Tetraodontidae</taxon>
        <taxon>Tetraodon</taxon>
    </lineage>
</organism>
<dbReference type="PANTHER" id="PTHR24028:SF306">
    <property type="entry name" value="PROTOCADHERIN 18B ISOFORM X1"/>
    <property type="match status" value="1"/>
</dbReference>
<dbReference type="EMBL" id="CAAE01014500">
    <property type="protein sequence ID" value="CAF96670.1"/>
    <property type="molecule type" value="Genomic_DNA"/>
</dbReference>